<dbReference type="EMBL" id="BMHY01000003">
    <property type="protein sequence ID" value="GGG64960.1"/>
    <property type="molecule type" value="Genomic_DNA"/>
</dbReference>
<feature type="domain" description="Aminoglycoside phosphotransferase" evidence="1">
    <location>
        <begin position="36"/>
        <end position="269"/>
    </location>
</feature>
<dbReference type="InterPro" id="IPR011009">
    <property type="entry name" value="Kinase-like_dom_sf"/>
</dbReference>
<comment type="caution">
    <text evidence="2">The sequence shown here is derived from an EMBL/GenBank/DDBJ whole genome shotgun (WGS) entry which is preliminary data.</text>
</comment>
<evidence type="ECO:0000313" key="3">
    <source>
        <dbReference type="Proteomes" id="UP000600247"/>
    </source>
</evidence>
<accession>A0A917H232</accession>
<dbReference type="Gene3D" id="3.90.1200.10">
    <property type="match status" value="1"/>
</dbReference>
<dbReference type="PANTHER" id="PTHR40086">
    <property type="entry name" value="PHOSPHOTRANSFERASE YTMP-RELATED"/>
    <property type="match status" value="1"/>
</dbReference>
<dbReference type="SUPFAM" id="SSF56112">
    <property type="entry name" value="Protein kinase-like (PK-like)"/>
    <property type="match status" value="1"/>
</dbReference>
<evidence type="ECO:0000313" key="2">
    <source>
        <dbReference type="EMBL" id="GGG64960.1"/>
    </source>
</evidence>
<dbReference type="InterPro" id="IPR002575">
    <property type="entry name" value="Aminoglycoside_PTrfase"/>
</dbReference>
<dbReference type="Pfam" id="PF01636">
    <property type="entry name" value="APH"/>
    <property type="match status" value="1"/>
</dbReference>
<name>A0A917H232_9BACL</name>
<keyword evidence="3" id="KW-1185">Reference proteome</keyword>
<organism evidence="2 3">
    <name type="scientific">Paenibacillus radicis</name>
    <name type="common">ex Gao et al. 2016</name>
    <dbReference type="NCBI Taxonomy" id="1737354"/>
    <lineage>
        <taxon>Bacteria</taxon>
        <taxon>Bacillati</taxon>
        <taxon>Bacillota</taxon>
        <taxon>Bacilli</taxon>
        <taxon>Bacillales</taxon>
        <taxon>Paenibacillaceae</taxon>
        <taxon>Paenibacillus</taxon>
    </lineage>
</organism>
<dbReference type="InterPro" id="IPR052077">
    <property type="entry name" value="CcrZ_PhaseVar_Mediator"/>
</dbReference>
<reference evidence="2 3" key="1">
    <citation type="journal article" date="2014" name="Int. J. Syst. Evol. Microbiol.">
        <title>Complete genome sequence of Corynebacterium casei LMG S-19264T (=DSM 44701T), isolated from a smear-ripened cheese.</title>
        <authorList>
            <consortium name="US DOE Joint Genome Institute (JGI-PGF)"/>
            <person name="Walter F."/>
            <person name="Albersmeier A."/>
            <person name="Kalinowski J."/>
            <person name="Ruckert C."/>
        </authorList>
    </citation>
    <scope>NUCLEOTIDE SEQUENCE [LARGE SCALE GENOMIC DNA]</scope>
    <source>
        <strain evidence="2 3">CGMCC 1.15286</strain>
    </source>
</reference>
<proteinExistence type="predicted"/>
<protein>
    <recommendedName>
        <fullName evidence="1">Aminoglycoside phosphotransferase domain-containing protein</fullName>
    </recommendedName>
</protein>
<dbReference type="AlphaFoldDB" id="A0A917H232"/>
<sequence>MDMQAAELEVKSWAIANASSLGLNPTRIEVQSIWNPGGLSNMSYRVSDGETARHIKLSPPKKAERLKRWAKVSCDLAERYHAPRLIAEIEDEIVPGYSYGLVFEFIKSRPLSETANPGPIAMKVLELLQRLQQDERIREILAEEDAAASYADAFIEEYVCRLEEDMEVIRSEKESLDFVTEQDLDGFDREVKVLRQLASDNPAFQHTANDVVHNDIHWDNILVEDSGRFWIIDWDDMSAAGDAAMDYSVLLWTLHESEEWRRWQEQALELELAAKGTGISERLELYFRAKLLDDVIDVLADYVEVEGVPEWMEKTRQRAKEIHLRAYPEYIRRYGGLGTGS</sequence>
<dbReference type="Proteomes" id="UP000600247">
    <property type="component" value="Unassembled WGS sequence"/>
</dbReference>
<dbReference type="RefSeq" id="WP_188888702.1">
    <property type="nucleotide sequence ID" value="NZ_BMHY01000003.1"/>
</dbReference>
<evidence type="ECO:0000259" key="1">
    <source>
        <dbReference type="Pfam" id="PF01636"/>
    </source>
</evidence>
<gene>
    <name evidence="2" type="ORF">GCM10010918_18870</name>
</gene>
<dbReference type="PANTHER" id="PTHR40086:SF1">
    <property type="entry name" value="CELL CYCLE REGULATOR CCRZ"/>
    <property type="match status" value="1"/>
</dbReference>